<sequence length="334" mass="36714">MQSDLVVQPQSGWPTGSIQHWEEAGVRLENALVAYRAACLTLEQSTVTGPLIPADGLAGHLDRRAKQFNVVIANPLDHSLASISRSRNRLVSPCGRIPPEILAEIFELVVGLRNVSRDMPMSISVSRICLSLYRLIGVCSVWRRVGLGHSALWALVPLVCHGMPPHLTELSAYNSLECGGRNNLLLAADVHNFRSSEIIKAHLTANGHRFRIIKIRGSSVPEIESLLEAILTRAIPASIVELALCFQRRGSTQPQSPWTHTLFNSSTSSARSIFKEALTFVKVLRFSDILPPTIAQTFTNVVRLRIHAIAFGKDAVFGEFLGSLHAAVNLQTWK</sequence>
<reference evidence="1 2" key="1">
    <citation type="submission" date="2014-11" db="EMBL/GenBank/DDBJ databases">
        <authorList>
            <person name="Wibberg Daniel"/>
        </authorList>
    </citation>
    <scope>NUCLEOTIDE SEQUENCE [LARGE SCALE GENOMIC DNA]</scope>
    <source>
        <strain evidence="1">Rhizoctonia solani AG1-IB 7/3/14</strain>
    </source>
</reference>
<name>A0A0B7G199_THACB</name>
<organism evidence="1 2">
    <name type="scientific">Thanatephorus cucumeris (strain AG1-IB / isolate 7/3/14)</name>
    <name type="common">Lettuce bottom rot fungus</name>
    <name type="synonym">Rhizoctonia solani</name>
    <dbReference type="NCBI Taxonomy" id="1108050"/>
    <lineage>
        <taxon>Eukaryota</taxon>
        <taxon>Fungi</taxon>
        <taxon>Dikarya</taxon>
        <taxon>Basidiomycota</taxon>
        <taxon>Agaricomycotina</taxon>
        <taxon>Agaricomycetes</taxon>
        <taxon>Cantharellales</taxon>
        <taxon>Ceratobasidiaceae</taxon>
        <taxon>Rhizoctonia</taxon>
        <taxon>Rhizoctonia solani AG-1</taxon>
    </lineage>
</organism>
<protein>
    <recommendedName>
        <fullName evidence="3">F-box domain-containing protein</fullName>
    </recommendedName>
</protein>
<evidence type="ECO:0000313" key="1">
    <source>
        <dbReference type="EMBL" id="CEL62874.1"/>
    </source>
</evidence>
<dbReference type="EMBL" id="LN679172">
    <property type="protein sequence ID" value="CEL62874.1"/>
    <property type="molecule type" value="Genomic_DNA"/>
</dbReference>
<dbReference type="OrthoDB" id="3365698at2759"/>
<dbReference type="Proteomes" id="UP000059188">
    <property type="component" value="Unassembled WGS sequence"/>
</dbReference>
<proteinExistence type="predicted"/>
<evidence type="ECO:0000313" key="2">
    <source>
        <dbReference type="Proteomes" id="UP000059188"/>
    </source>
</evidence>
<gene>
    <name evidence="1" type="ORF">RSOLAG1IB_10542</name>
</gene>
<evidence type="ECO:0008006" key="3">
    <source>
        <dbReference type="Google" id="ProtNLM"/>
    </source>
</evidence>
<dbReference type="AlphaFoldDB" id="A0A0B7G199"/>
<keyword evidence="2" id="KW-1185">Reference proteome</keyword>
<accession>A0A0B7G199</accession>